<organism evidence="3 4">
    <name type="scientific">Tothia fuscella</name>
    <dbReference type="NCBI Taxonomy" id="1048955"/>
    <lineage>
        <taxon>Eukaryota</taxon>
        <taxon>Fungi</taxon>
        <taxon>Dikarya</taxon>
        <taxon>Ascomycota</taxon>
        <taxon>Pezizomycotina</taxon>
        <taxon>Dothideomycetes</taxon>
        <taxon>Pleosporomycetidae</taxon>
        <taxon>Venturiales</taxon>
        <taxon>Cylindrosympodiaceae</taxon>
        <taxon>Tothia</taxon>
    </lineage>
</organism>
<feature type="domain" description="DUF7726" evidence="2">
    <location>
        <begin position="103"/>
        <end position="173"/>
    </location>
</feature>
<dbReference type="AlphaFoldDB" id="A0A9P4U1T2"/>
<dbReference type="EMBL" id="MU007017">
    <property type="protein sequence ID" value="KAF2434165.1"/>
    <property type="molecule type" value="Genomic_DNA"/>
</dbReference>
<protein>
    <recommendedName>
        <fullName evidence="2">DUF7726 domain-containing protein</fullName>
    </recommendedName>
</protein>
<comment type="caution">
    <text evidence="3">The sequence shown here is derived from an EMBL/GenBank/DDBJ whole genome shotgun (WGS) entry which is preliminary data.</text>
</comment>
<evidence type="ECO:0000313" key="4">
    <source>
        <dbReference type="Proteomes" id="UP000800235"/>
    </source>
</evidence>
<sequence length="376" mass="41262">MASYEYNYKTGSWDIIKGVDIPADTYIVRELPGDEPQQKEIPAAQAYNPRLLALLGKYRPALAEASPNTSRQRPGDGLSKKRSYDESDDDNDESGPDESPLILTHNCDEIRAKINALVIPTGTMKVVEFTKAINVSGPGYYRFMKQTGPDKGQGCEAYTSAMRFFQKLEKNGVIPTEPIAKKIKLSTSAPSITSASTFPKPPASSVTSRASSAAPTGTPNAGASVQLEGELSDNVPVYDTCDEIRRKINKYLSQPSITQASFLRTLMSQYHTQSKVIQSVQLSRFRGMSGPDAGNTNPVFYAGYVFFEKERVGMGKGKSETRRKMEELYPRGIDVEKGSHRKGFFGVSGDVITQQDQNGQLNVVGRVVKEVGFNDN</sequence>
<dbReference type="PANTHER" id="PTHR42339:SF1">
    <property type="entry name" value="HISTONE H1"/>
    <property type="match status" value="1"/>
</dbReference>
<evidence type="ECO:0000259" key="2">
    <source>
        <dbReference type="Pfam" id="PF24852"/>
    </source>
</evidence>
<keyword evidence="4" id="KW-1185">Reference proteome</keyword>
<proteinExistence type="predicted"/>
<evidence type="ECO:0000256" key="1">
    <source>
        <dbReference type="SAM" id="MobiDB-lite"/>
    </source>
</evidence>
<dbReference type="Proteomes" id="UP000800235">
    <property type="component" value="Unassembled WGS sequence"/>
</dbReference>
<dbReference type="InterPro" id="IPR056143">
    <property type="entry name" value="DUF7726"/>
</dbReference>
<accession>A0A9P4U1T2</accession>
<reference evidence="3" key="1">
    <citation type="journal article" date="2020" name="Stud. Mycol.">
        <title>101 Dothideomycetes genomes: a test case for predicting lifestyles and emergence of pathogens.</title>
        <authorList>
            <person name="Haridas S."/>
            <person name="Albert R."/>
            <person name="Binder M."/>
            <person name="Bloem J."/>
            <person name="Labutti K."/>
            <person name="Salamov A."/>
            <person name="Andreopoulos B."/>
            <person name="Baker S."/>
            <person name="Barry K."/>
            <person name="Bills G."/>
            <person name="Bluhm B."/>
            <person name="Cannon C."/>
            <person name="Castanera R."/>
            <person name="Culley D."/>
            <person name="Daum C."/>
            <person name="Ezra D."/>
            <person name="Gonzalez J."/>
            <person name="Henrissat B."/>
            <person name="Kuo A."/>
            <person name="Liang C."/>
            <person name="Lipzen A."/>
            <person name="Lutzoni F."/>
            <person name="Magnuson J."/>
            <person name="Mondo S."/>
            <person name="Nolan M."/>
            <person name="Ohm R."/>
            <person name="Pangilinan J."/>
            <person name="Park H.-J."/>
            <person name="Ramirez L."/>
            <person name="Alfaro M."/>
            <person name="Sun H."/>
            <person name="Tritt A."/>
            <person name="Yoshinaga Y."/>
            <person name="Zwiers L.-H."/>
            <person name="Turgeon B."/>
            <person name="Goodwin S."/>
            <person name="Spatafora J."/>
            <person name="Crous P."/>
            <person name="Grigoriev I."/>
        </authorList>
    </citation>
    <scope>NUCLEOTIDE SEQUENCE</scope>
    <source>
        <strain evidence="3">CBS 130266</strain>
    </source>
</reference>
<name>A0A9P4U1T2_9PEZI</name>
<dbReference type="OrthoDB" id="2592504at2759"/>
<feature type="region of interest" description="Disordered" evidence="1">
    <location>
        <begin position="191"/>
        <end position="225"/>
    </location>
</feature>
<dbReference type="Pfam" id="PF24852">
    <property type="entry name" value="DUF7726"/>
    <property type="match status" value="2"/>
</dbReference>
<feature type="compositionally biased region" description="Low complexity" evidence="1">
    <location>
        <begin position="191"/>
        <end position="215"/>
    </location>
</feature>
<feature type="compositionally biased region" description="Acidic residues" evidence="1">
    <location>
        <begin position="86"/>
        <end position="96"/>
    </location>
</feature>
<feature type="region of interest" description="Disordered" evidence="1">
    <location>
        <begin position="63"/>
        <end position="102"/>
    </location>
</feature>
<gene>
    <name evidence="3" type="ORF">EJ08DRAFT_627671</name>
</gene>
<evidence type="ECO:0000313" key="3">
    <source>
        <dbReference type="EMBL" id="KAF2434165.1"/>
    </source>
</evidence>
<feature type="domain" description="DUF7726" evidence="2">
    <location>
        <begin position="235"/>
        <end position="315"/>
    </location>
</feature>
<dbReference type="PANTHER" id="PTHR42339">
    <property type="entry name" value="HISTONE H1"/>
    <property type="match status" value="1"/>
</dbReference>